<dbReference type="PANTHER" id="PTHR30612">
    <property type="entry name" value="SECA INNER MEMBRANE COMPONENT OF SEC PROTEIN SECRETION SYSTEM"/>
    <property type="match status" value="1"/>
</dbReference>
<comment type="subunit">
    <text evidence="12">Monomer and homodimer. Part of the essential Sec protein translocation apparatus which comprises SecA, SecYEG and auxiliary proteins SecDF. Other proteins may also be involved.</text>
</comment>
<dbReference type="HAMAP" id="MF_01382">
    <property type="entry name" value="SecA"/>
    <property type="match status" value="1"/>
</dbReference>
<dbReference type="Pfam" id="PF01043">
    <property type="entry name" value="SecA_PP_bind"/>
    <property type="match status" value="1"/>
</dbReference>
<dbReference type="InterPro" id="IPR036266">
    <property type="entry name" value="SecA_Wing/Scaffold_sf"/>
</dbReference>
<dbReference type="CDD" id="cd17928">
    <property type="entry name" value="DEXDc_SecA"/>
    <property type="match status" value="1"/>
</dbReference>
<evidence type="ECO:0000259" key="14">
    <source>
        <dbReference type="PROSITE" id="PS51192"/>
    </source>
</evidence>
<keyword evidence="9 12" id="KW-1278">Translocase</keyword>
<dbReference type="Gene3D" id="3.40.50.300">
    <property type="entry name" value="P-loop containing nucleotide triphosphate hydrolases"/>
    <property type="match status" value="3"/>
</dbReference>
<evidence type="ECO:0000256" key="10">
    <source>
        <dbReference type="ARBA" id="ARBA00023010"/>
    </source>
</evidence>
<dbReference type="GO" id="GO:0008564">
    <property type="term" value="F:protein-exporting ATPase activity"/>
    <property type="evidence" value="ECO:0007669"/>
    <property type="project" value="UniProtKB-EC"/>
</dbReference>
<dbReference type="OrthoDB" id="5287107at2"/>
<dbReference type="InterPro" id="IPR011115">
    <property type="entry name" value="SecA_DEAD"/>
</dbReference>
<evidence type="ECO:0000256" key="12">
    <source>
        <dbReference type="HAMAP-Rule" id="MF_01382"/>
    </source>
</evidence>
<dbReference type="InterPro" id="IPR001650">
    <property type="entry name" value="Helicase_C-like"/>
</dbReference>
<dbReference type="FunFam" id="3.40.50.300:FF:000334">
    <property type="entry name" value="Protein translocase subunit SecA"/>
    <property type="match status" value="1"/>
</dbReference>
<evidence type="ECO:0000313" key="17">
    <source>
        <dbReference type="EMBL" id="BBH53619.1"/>
    </source>
</evidence>
<comment type="catalytic activity">
    <reaction evidence="12">
        <text>ATP + H2O + cellular proteinSide 1 = ADP + phosphate + cellular proteinSide 2.</text>
        <dbReference type="EC" id="7.4.2.8"/>
    </reaction>
</comment>
<dbReference type="Gene3D" id="3.90.1440.10">
    <property type="entry name" value="SecA, preprotein cross-linking domain"/>
    <property type="match status" value="1"/>
</dbReference>
<evidence type="ECO:0000259" key="15">
    <source>
        <dbReference type="PROSITE" id="PS51194"/>
    </source>
</evidence>
<feature type="binding site" evidence="12">
    <location>
        <position position="86"/>
    </location>
    <ligand>
        <name>ATP</name>
        <dbReference type="ChEBI" id="CHEBI:30616"/>
    </ligand>
</feature>
<evidence type="ECO:0000256" key="9">
    <source>
        <dbReference type="ARBA" id="ARBA00022967"/>
    </source>
</evidence>
<evidence type="ECO:0000256" key="1">
    <source>
        <dbReference type="ARBA" id="ARBA00004170"/>
    </source>
</evidence>
<dbReference type="InterPro" id="IPR044722">
    <property type="entry name" value="SecA_SF2_C"/>
</dbReference>
<dbReference type="InterPro" id="IPR036670">
    <property type="entry name" value="SecA_X-link_sf"/>
</dbReference>
<dbReference type="SUPFAM" id="SSF81886">
    <property type="entry name" value="Helical scaffold and wing domains of SecA"/>
    <property type="match status" value="1"/>
</dbReference>
<dbReference type="PROSITE" id="PS51194">
    <property type="entry name" value="HELICASE_CTER"/>
    <property type="match status" value="1"/>
</dbReference>
<evidence type="ECO:0000259" key="16">
    <source>
        <dbReference type="PROSITE" id="PS51196"/>
    </source>
</evidence>
<dbReference type="PRINTS" id="PR00906">
    <property type="entry name" value="SECA"/>
</dbReference>
<reference evidence="17 18" key="1">
    <citation type="submission" date="2018-12" db="EMBL/GenBank/DDBJ databases">
        <title>Rubrispira sanarue gen. nov., sp., nov., a member of the order Silvanigrellales, isolated from a brackish lake in Hamamatsu Japan.</title>
        <authorList>
            <person name="Maejima Y."/>
            <person name="Iino T."/>
            <person name="Muraguchi Y."/>
            <person name="Fukuda K."/>
            <person name="Nojiri H."/>
            <person name="Ohkuma M."/>
            <person name="Moriuchi R."/>
            <person name="Dohra H."/>
            <person name="Kimbara K."/>
            <person name="Shintani M."/>
        </authorList>
    </citation>
    <scope>NUCLEOTIDE SEQUENCE [LARGE SCALE GENOMIC DNA]</scope>
    <source>
        <strain evidence="17 18">RF1110005</strain>
    </source>
</reference>
<evidence type="ECO:0000256" key="4">
    <source>
        <dbReference type="ARBA" id="ARBA00022475"/>
    </source>
</evidence>
<dbReference type="AlphaFoldDB" id="A0A4P2VPE3"/>
<organism evidence="17 18">
    <name type="scientific">Fluviispira sanaruensis</name>
    <dbReference type="NCBI Taxonomy" id="2493639"/>
    <lineage>
        <taxon>Bacteria</taxon>
        <taxon>Pseudomonadati</taxon>
        <taxon>Bdellovibrionota</taxon>
        <taxon>Oligoflexia</taxon>
        <taxon>Silvanigrellales</taxon>
        <taxon>Silvanigrellaceae</taxon>
        <taxon>Fluviispira</taxon>
    </lineage>
</organism>
<dbReference type="CDD" id="cd18803">
    <property type="entry name" value="SF2_C_secA"/>
    <property type="match status" value="1"/>
</dbReference>
<evidence type="ECO:0000256" key="3">
    <source>
        <dbReference type="ARBA" id="ARBA00022448"/>
    </source>
</evidence>
<dbReference type="NCBIfam" id="NF009538">
    <property type="entry name" value="PRK12904.1"/>
    <property type="match status" value="1"/>
</dbReference>
<dbReference type="PROSITE" id="PS51192">
    <property type="entry name" value="HELICASE_ATP_BIND_1"/>
    <property type="match status" value="1"/>
</dbReference>
<sequence>MLNILKSLFGTKNDRELRNTAPILTKINMLEAKMQLLSDSELKGKTVEYKARYKKGETLDSLLPEAFATVREASKRCLGKRHFDVQLIGGFVLHQGKIAEMRTGEGKTLTATAPVYLNAISGKGVHVVTVNEYLASTQSEEMGRLYTFLGLTTGCILSGMNDHQRQEAYACDVTYGTNNELGFDYLRDNMKVRLEDFCQRGHHFAIVDEVDSILIDEARTPLIISGPSDTSSDKYLVANNAIRGLRKEIDYTVDEKSRACALTEAGISKVEKRLNIDNLFDPEHNELVHACNNALRAHVLFRKDDHYIVQNGQIIIVDEFTGRLMHGRRFSDGLHQALEAKENVQIQAENQTLAQVTLQNYFRMYDKLSGMTGTADTEAVEFHNIYKLNVVVVPTNRQMIRKDHDDVLFLKQTIKFNAVADEIEKIHKTGQPILVGTVSIEKSELLSELLKKKNIKHQVLNAKHHEQEAHIIAQAGQKSRVTLSTNMAGRGTDIILGEGVAELGGLYVIGTERHESRRIDNQLRGRSGRQGDPGASKFFLSWEDELMRRFNNKANQFIMERFVGDEAIHDPRLTNVIGKVQKRVEGFNYDIRKQLLQYDDVLNQQRKAIYAARMRILRKENVKEILAGDPIEKFARTICDDFTPPSGLPGEIVTVDYRNLERVLFRSFNKAIPFNESERKNNEIGRDEFYALITKKLMTEYEEKENLFGHEQMRDIERWVMLQTIDSWWKDHLLNIDHLKDGIGLRGYAQKDPLQEYKNEAFELFKRLISAIKQDSLQMIFRVQPNLAEKFIAEAKAEVEKKARLELKNSQAEHQDPEDAFEHKLEEKEEIERKKAMYSNLNTI</sequence>
<dbReference type="InterPro" id="IPR014018">
    <property type="entry name" value="SecA_motor_DEAD"/>
</dbReference>
<keyword evidence="18" id="KW-1185">Reference proteome</keyword>
<dbReference type="GO" id="GO:0006605">
    <property type="term" value="P:protein targeting"/>
    <property type="evidence" value="ECO:0007669"/>
    <property type="project" value="UniProtKB-UniRule"/>
</dbReference>
<dbReference type="FunFam" id="3.90.1440.10:FF:000002">
    <property type="entry name" value="Protein translocase subunit SecA"/>
    <property type="match status" value="1"/>
</dbReference>
<dbReference type="KEGG" id="sbf:JCM31447_20660"/>
<comment type="subcellular location">
    <subcellularLocation>
        <location evidence="12">Cell membrane</location>
        <topology evidence="12">Peripheral membrane protein</topology>
        <orientation evidence="12">Cytoplasmic side</orientation>
    </subcellularLocation>
    <subcellularLocation>
        <location evidence="12">Cytoplasm</location>
    </subcellularLocation>
    <subcellularLocation>
        <location evidence="1">Membrane</location>
        <topology evidence="1">Peripheral membrane protein</topology>
    </subcellularLocation>
    <text evidence="12">Distribution is 50-50.</text>
</comment>
<dbReference type="InterPro" id="IPR027417">
    <property type="entry name" value="P-loop_NTPase"/>
</dbReference>
<dbReference type="InterPro" id="IPR011116">
    <property type="entry name" value="SecA_Wing/Scaffold"/>
</dbReference>
<evidence type="ECO:0000313" key="18">
    <source>
        <dbReference type="Proteomes" id="UP000291236"/>
    </source>
</evidence>
<dbReference type="Proteomes" id="UP000291236">
    <property type="component" value="Chromosome"/>
</dbReference>
<dbReference type="InterPro" id="IPR000185">
    <property type="entry name" value="SecA"/>
</dbReference>
<dbReference type="GO" id="GO:0043952">
    <property type="term" value="P:protein transport by the Sec complex"/>
    <property type="evidence" value="ECO:0007669"/>
    <property type="project" value="TreeGrafter"/>
</dbReference>
<keyword evidence="7 12" id="KW-0067">ATP-binding</keyword>
<dbReference type="InterPro" id="IPR014001">
    <property type="entry name" value="Helicase_ATP-bd"/>
</dbReference>
<dbReference type="PROSITE" id="PS51196">
    <property type="entry name" value="SECA_MOTOR_DEAD"/>
    <property type="match status" value="1"/>
</dbReference>
<keyword evidence="3 12" id="KW-0813">Transport</keyword>
<keyword evidence="4 12" id="KW-1003">Cell membrane</keyword>
<dbReference type="Pfam" id="PF07517">
    <property type="entry name" value="SecA_DEAD"/>
    <property type="match status" value="1"/>
</dbReference>
<dbReference type="GO" id="GO:0005829">
    <property type="term" value="C:cytosol"/>
    <property type="evidence" value="ECO:0007669"/>
    <property type="project" value="TreeGrafter"/>
</dbReference>
<feature type="domain" description="SecA family profile" evidence="16">
    <location>
        <begin position="2"/>
        <end position="571"/>
    </location>
</feature>
<dbReference type="SUPFAM" id="SSF52540">
    <property type="entry name" value="P-loop containing nucleoside triphosphate hydrolases"/>
    <property type="match status" value="2"/>
</dbReference>
<keyword evidence="5 12" id="KW-0963">Cytoplasm</keyword>
<dbReference type="RefSeq" id="WP_130609842.1">
    <property type="nucleotide sequence ID" value="NZ_AP019368.1"/>
</dbReference>
<keyword evidence="6 12" id="KW-0547">Nucleotide-binding</keyword>
<dbReference type="PANTHER" id="PTHR30612:SF0">
    <property type="entry name" value="CHLOROPLAST PROTEIN-TRANSPORTING ATPASE"/>
    <property type="match status" value="1"/>
</dbReference>
<comment type="similarity">
    <text evidence="2 12 13">Belongs to the SecA family.</text>
</comment>
<accession>A0A4P2VPE3</accession>
<dbReference type="Gene3D" id="1.10.3060.10">
    <property type="entry name" value="Helical scaffold and wing domains of SecA"/>
    <property type="match status" value="1"/>
</dbReference>
<feature type="domain" description="Helicase C-terminal" evidence="15">
    <location>
        <begin position="418"/>
        <end position="577"/>
    </location>
</feature>
<proteinExistence type="inferred from homology"/>
<evidence type="ECO:0000256" key="5">
    <source>
        <dbReference type="ARBA" id="ARBA00022490"/>
    </source>
</evidence>
<evidence type="ECO:0000256" key="13">
    <source>
        <dbReference type="RuleBase" id="RU003874"/>
    </source>
</evidence>
<feature type="domain" description="Helicase ATP-binding" evidence="14">
    <location>
        <begin position="88"/>
        <end position="249"/>
    </location>
</feature>
<dbReference type="InterPro" id="IPR011130">
    <property type="entry name" value="SecA_preprotein_X-link_dom"/>
</dbReference>
<protein>
    <recommendedName>
        <fullName evidence="12 13">Protein translocase subunit SecA</fullName>
        <ecNumber evidence="12">7.4.2.8</ecNumber>
    </recommendedName>
</protein>
<dbReference type="GO" id="GO:0017038">
    <property type="term" value="P:protein import"/>
    <property type="evidence" value="ECO:0007669"/>
    <property type="project" value="InterPro"/>
</dbReference>
<dbReference type="SMART" id="SM00958">
    <property type="entry name" value="SecA_PP_bind"/>
    <property type="match status" value="1"/>
</dbReference>
<dbReference type="Pfam" id="PF07516">
    <property type="entry name" value="SecA_SW"/>
    <property type="match status" value="1"/>
</dbReference>
<keyword evidence="11 12" id="KW-0472">Membrane</keyword>
<dbReference type="NCBIfam" id="TIGR00963">
    <property type="entry name" value="secA"/>
    <property type="match status" value="1"/>
</dbReference>
<feature type="binding site" evidence="12">
    <location>
        <position position="493"/>
    </location>
    <ligand>
        <name>ATP</name>
        <dbReference type="ChEBI" id="CHEBI:30616"/>
    </ligand>
</feature>
<dbReference type="NCBIfam" id="NF006630">
    <property type="entry name" value="PRK09200.1"/>
    <property type="match status" value="1"/>
</dbReference>
<dbReference type="GO" id="GO:0065002">
    <property type="term" value="P:intracellular protein transmembrane transport"/>
    <property type="evidence" value="ECO:0007669"/>
    <property type="project" value="UniProtKB-UniRule"/>
</dbReference>
<evidence type="ECO:0000256" key="8">
    <source>
        <dbReference type="ARBA" id="ARBA00022927"/>
    </source>
</evidence>
<keyword evidence="10 12" id="KW-0811">Translocation</keyword>
<dbReference type="GO" id="GO:0031522">
    <property type="term" value="C:cell envelope Sec protein transport complex"/>
    <property type="evidence" value="ECO:0007669"/>
    <property type="project" value="TreeGrafter"/>
</dbReference>
<evidence type="ECO:0000256" key="2">
    <source>
        <dbReference type="ARBA" id="ARBA00007650"/>
    </source>
</evidence>
<dbReference type="FunFam" id="3.40.50.300:FF:000429">
    <property type="entry name" value="Preprotein translocase subunit SecA"/>
    <property type="match status" value="1"/>
</dbReference>
<dbReference type="EMBL" id="AP019368">
    <property type="protein sequence ID" value="BBH53619.1"/>
    <property type="molecule type" value="Genomic_DNA"/>
</dbReference>
<evidence type="ECO:0000256" key="7">
    <source>
        <dbReference type="ARBA" id="ARBA00022840"/>
    </source>
</evidence>
<dbReference type="SUPFAM" id="SSF81767">
    <property type="entry name" value="Pre-protein crosslinking domain of SecA"/>
    <property type="match status" value="1"/>
</dbReference>
<evidence type="ECO:0000256" key="11">
    <source>
        <dbReference type="ARBA" id="ARBA00023136"/>
    </source>
</evidence>
<comment type="function">
    <text evidence="12">Part of the Sec protein translocase complex. Interacts with the SecYEG preprotein conducting channel. Has a central role in coupling the hydrolysis of ATP to the transfer of proteins into and across the cell membrane, serving as an ATP-driven molecular motor driving the stepwise translocation of polypeptide chains across the membrane.</text>
</comment>
<dbReference type="Pfam" id="PF21090">
    <property type="entry name" value="P-loop_SecA"/>
    <property type="match status" value="1"/>
</dbReference>
<dbReference type="GO" id="GO:0005524">
    <property type="term" value="F:ATP binding"/>
    <property type="evidence" value="ECO:0007669"/>
    <property type="project" value="UniProtKB-UniRule"/>
</dbReference>
<keyword evidence="8 12" id="KW-0653">Protein transport</keyword>
<dbReference type="SMART" id="SM00957">
    <property type="entry name" value="SecA_DEAD"/>
    <property type="match status" value="1"/>
</dbReference>
<feature type="binding site" evidence="12">
    <location>
        <begin position="104"/>
        <end position="108"/>
    </location>
    <ligand>
        <name>ATP</name>
        <dbReference type="ChEBI" id="CHEBI:30616"/>
    </ligand>
</feature>
<evidence type="ECO:0000256" key="6">
    <source>
        <dbReference type="ARBA" id="ARBA00022741"/>
    </source>
</evidence>
<dbReference type="EC" id="7.4.2.8" evidence="12"/>
<gene>
    <name evidence="12" type="primary">secA</name>
    <name evidence="17" type="ORF">JCM31447_20660</name>
</gene>
<dbReference type="GO" id="GO:0005886">
    <property type="term" value="C:plasma membrane"/>
    <property type="evidence" value="ECO:0007669"/>
    <property type="project" value="UniProtKB-SubCell"/>
</dbReference>
<name>A0A4P2VPE3_FLUSA</name>